<dbReference type="EMBL" id="JXTB01000406">
    <property type="protein sequence ID" value="PON41801.1"/>
    <property type="molecule type" value="Genomic_DNA"/>
</dbReference>
<evidence type="ECO:0000256" key="1">
    <source>
        <dbReference type="SAM" id="MobiDB-lite"/>
    </source>
</evidence>
<comment type="caution">
    <text evidence="2">The sequence shown here is derived from an EMBL/GenBank/DDBJ whole genome shotgun (WGS) entry which is preliminary data.</text>
</comment>
<proteinExistence type="predicted"/>
<reference evidence="3" key="1">
    <citation type="submission" date="2016-06" db="EMBL/GenBank/DDBJ databases">
        <title>Parallel loss of symbiosis genes in relatives of nitrogen-fixing non-legume Parasponia.</title>
        <authorList>
            <person name="Van Velzen R."/>
            <person name="Holmer R."/>
            <person name="Bu F."/>
            <person name="Rutten L."/>
            <person name="Van Zeijl A."/>
            <person name="Liu W."/>
            <person name="Santuari L."/>
            <person name="Cao Q."/>
            <person name="Sharma T."/>
            <person name="Shen D."/>
            <person name="Roswanjaya Y."/>
            <person name="Wardhani T."/>
            <person name="Kalhor M.S."/>
            <person name="Jansen J."/>
            <person name="Van den Hoogen J."/>
            <person name="Gungor B."/>
            <person name="Hartog M."/>
            <person name="Hontelez J."/>
            <person name="Verver J."/>
            <person name="Yang W.-C."/>
            <person name="Schijlen E."/>
            <person name="Repin R."/>
            <person name="Schilthuizen M."/>
            <person name="Schranz E."/>
            <person name="Heidstra R."/>
            <person name="Miyata K."/>
            <person name="Fedorova E."/>
            <person name="Kohlen W."/>
            <person name="Bisseling T."/>
            <person name="Smit S."/>
            <person name="Geurts R."/>
        </authorList>
    </citation>
    <scope>NUCLEOTIDE SEQUENCE [LARGE SCALE GENOMIC DNA]</scope>
    <source>
        <strain evidence="3">cv. WU1-14</strain>
    </source>
</reference>
<evidence type="ECO:0000313" key="2">
    <source>
        <dbReference type="EMBL" id="PON41801.1"/>
    </source>
</evidence>
<dbReference type="Proteomes" id="UP000237105">
    <property type="component" value="Unassembled WGS sequence"/>
</dbReference>
<dbReference type="AlphaFoldDB" id="A0A2P5AZ86"/>
<sequence>MAKTYGNDLNLNATTATFKGADIASLASIFIGSLDPNFTIGPSTQRPVRNAFRKKGPKHINLPGPKEPVFSKPPSPTDISKKCKKPNLSKEQPFSTVSLENTCSQKGSETLEREKGDKTNISELAKED</sequence>
<feature type="region of interest" description="Disordered" evidence="1">
    <location>
        <begin position="55"/>
        <end position="128"/>
    </location>
</feature>
<protein>
    <submittedName>
        <fullName evidence="2">Uncharacterized protein</fullName>
    </submittedName>
</protein>
<accession>A0A2P5AZ86</accession>
<evidence type="ECO:0000313" key="3">
    <source>
        <dbReference type="Proteomes" id="UP000237105"/>
    </source>
</evidence>
<organism evidence="2 3">
    <name type="scientific">Parasponia andersonii</name>
    <name type="common">Sponia andersonii</name>
    <dbReference type="NCBI Taxonomy" id="3476"/>
    <lineage>
        <taxon>Eukaryota</taxon>
        <taxon>Viridiplantae</taxon>
        <taxon>Streptophyta</taxon>
        <taxon>Embryophyta</taxon>
        <taxon>Tracheophyta</taxon>
        <taxon>Spermatophyta</taxon>
        <taxon>Magnoliopsida</taxon>
        <taxon>eudicotyledons</taxon>
        <taxon>Gunneridae</taxon>
        <taxon>Pentapetalae</taxon>
        <taxon>rosids</taxon>
        <taxon>fabids</taxon>
        <taxon>Rosales</taxon>
        <taxon>Cannabaceae</taxon>
        <taxon>Parasponia</taxon>
    </lineage>
</organism>
<keyword evidence="3" id="KW-1185">Reference proteome</keyword>
<name>A0A2P5AZ86_PARAD</name>
<feature type="compositionally biased region" description="Polar residues" evidence="1">
    <location>
        <begin position="89"/>
        <end position="108"/>
    </location>
</feature>
<feature type="compositionally biased region" description="Basic and acidic residues" evidence="1">
    <location>
        <begin position="109"/>
        <end position="128"/>
    </location>
</feature>
<gene>
    <name evidence="2" type="ORF">PanWU01x14_286470</name>
</gene>